<dbReference type="GO" id="GO:0006511">
    <property type="term" value="P:ubiquitin-dependent protein catabolic process"/>
    <property type="evidence" value="ECO:0007669"/>
    <property type="project" value="TreeGrafter"/>
</dbReference>
<evidence type="ECO:0000256" key="5">
    <source>
        <dbReference type="ARBA" id="ARBA00022771"/>
    </source>
</evidence>
<keyword evidence="6" id="KW-0833">Ubl conjugation pathway</keyword>
<feature type="domain" description="RING-type" evidence="10">
    <location>
        <begin position="379"/>
        <end position="420"/>
    </location>
</feature>
<dbReference type="SMART" id="SM00184">
    <property type="entry name" value="RING"/>
    <property type="match status" value="1"/>
</dbReference>
<dbReference type="GO" id="GO:0005634">
    <property type="term" value="C:nucleus"/>
    <property type="evidence" value="ECO:0007669"/>
    <property type="project" value="TreeGrafter"/>
</dbReference>
<dbReference type="PROSITE" id="PS50089">
    <property type="entry name" value="ZF_RING_2"/>
    <property type="match status" value="1"/>
</dbReference>
<dbReference type="GO" id="GO:0061630">
    <property type="term" value="F:ubiquitin protein ligase activity"/>
    <property type="evidence" value="ECO:0007669"/>
    <property type="project" value="UniProtKB-EC"/>
</dbReference>
<dbReference type="EC" id="2.3.2.27" evidence="2"/>
<dbReference type="Proteomes" id="UP000799437">
    <property type="component" value="Unassembled WGS sequence"/>
</dbReference>
<reference evidence="11" key="1">
    <citation type="journal article" date="2020" name="Stud. Mycol.">
        <title>101 Dothideomycetes genomes: a test case for predicting lifestyles and emergence of pathogens.</title>
        <authorList>
            <person name="Haridas S."/>
            <person name="Albert R."/>
            <person name="Binder M."/>
            <person name="Bloem J."/>
            <person name="Labutti K."/>
            <person name="Salamov A."/>
            <person name="Andreopoulos B."/>
            <person name="Baker S."/>
            <person name="Barry K."/>
            <person name="Bills G."/>
            <person name="Bluhm B."/>
            <person name="Cannon C."/>
            <person name="Castanera R."/>
            <person name="Culley D."/>
            <person name="Daum C."/>
            <person name="Ezra D."/>
            <person name="Gonzalez J."/>
            <person name="Henrissat B."/>
            <person name="Kuo A."/>
            <person name="Liang C."/>
            <person name="Lipzen A."/>
            <person name="Lutzoni F."/>
            <person name="Magnuson J."/>
            <person name="Mondo S."/>
            <person name="Nolan M."/>
            <person name="Ohm R."/>
            <person name="Pangilinan J."/>
            <person name="Park H.-J."/>
            <person name="Ramirez L."/>
            <person name="Alfaro M."/>
            <person name="Sun H."/>
            <person name="Tritt A."/>
            <person name="Yoshinaga Y."/>
            <person name="Zwiers L.-H."/>
            <person name="Turgeon B."/>
            <person name="Goodwin S."/>
            <person name="Spatafora J."/>
            <person name="Crous P."/>
            <person name="Grigoriev I."/>
        </authorList>
    </citation>
    <scope>NUCLEOTIDE SEQUENCE</scope>
    <source>
        <strain evidence="11">CBS 121739</strain>
    </source>
</reference>
<feature type="compositionally biased region" description="Pro residues" evidence="9">
    <location>
        <begin position="176"/>
        <end position="191"/>
    </location>
</feature>
<evidence type="ECO:0000259" key="10">
    <source>
        <dbReference type="PROSITE" id="PS50089"/>
    </source>
</evidence>
<proteinExistence type="predicted"/>
<evidence type="ECO:0000256" key="2">
    <source>
        <dbReference type="ARBA" id="ARBA00012483"/>
    </source>
</evidence>
<dbReference type="Gene3D" id="3.30.40.10">
    <property type="entry name" value="Zinc/RING finger domain, C3HC4 (zinc finger)"/>
    <property type="match status" value="1"/>
</dbReference>
<evidence type="ECO:0000256" key="9">
    <source>
        <dbReference type="SAM" id="MobiDB-lite"/>
    </source>
</evidence>
<gene>
    <name evidence="11" type="ORF">EJ05DRAFT_473264</name>
</gene>
<dbReference type="SUPFAM" id="SSF57850">
    <property type="entry name" value="RING/U-box"/>
    <property type="match status" value="1"/>
</dbReference>
<dbReference type="RefSeq" id="XP_033604806.1">
    <property type="nucleotide sequence ID" value="XM_033743363.1"/>
</dbReference>
<evidence type="ECO:0000256" key="4">
    <source>
        <dbReference type="ARBA" id="ARBA00022723"/>
    </source>
</evidence>
<feature type="compositionally biased region" description="Polar residues" evidence="9">
    <location>
        <begin position="503"/>
        <end position="515"/>
    </location>
</feature>
<keyword evidence="7" id="KW-0862">Zinc</keyword>
<evidence type="ECO:0000256" key="6">
    <source>
        <dbReference type="ARBA" id="ARBA00022786"/>
    </source>
</evidence>
<feature type="compositionally biased region" description="Basic and acidic residues" evidence="9">
    <location>
        <begin position="66"/>
        <end position="100"/>
    </location>
</feature>
<dbReference type="AlphaFoldDB" id="A0A6A6WJE6"/>
<keyword evidence="5 8" id="KW-0863">Zinc-finger</keyword>
<feature type="region of interest" description="Disordered" evidence="9">
    <location>
        <begin position="161"/>
        <end position="211"/>
    </location>
</feature>
<dbReference type="InterPro" id="IPR051834">
    <property type="entry name" value="RING_finger_E3_ligase"/>
</dbReference>
<dbReference type="InterPro" id="IPR013083">
    <property type="entry name" value="Znf_RING/FYVE/PHD"/>
</dbReference>
<dbReference type="InterPro" id="IPR001841">
    <property type="entry name" value="Znf_RING"/>
</dbReference>
<feature type="compositionally biased region" description="Gly residues" evidence="9">
    <location>
        <begin position="516"/>
        <end position="527"/>
    </location>
</feature>
<keyword evidence="4" id="KW-0479">Metal-binding</keyword>
<dbReference type="GeneID" id="54484417"/>
<sequence>MDTSAPGQGQNPNQELCFCHSCENEWYRHEYGLTCPECQSDFTEIVEAAHDPRAELFADLDHHMADEHPAHPRSHTRDPIHGNDDHHPFHNQDTWRHAPDPEEEDINGWRINQTGPDTFSMTGTFTTTTTPRGGANRAPGALQGGIADNFRHMLQGILGNNAGLANTRPSTQQQPPDAPPVPGHRPDPFSPPDRNAPGGLGHPHQNMQSIFGGFQPQTTQQRFGSGGQRVTFMGRGPHPRFQYTANARIFPRNPNEAQPHVEPVDELHDMIQAMLGQGMGGPRFPGEVPPGQRFEQQQNANAFPDNPLLGLLSHFLAGPRGSIGDYVGSQQELDRVISQLMEHNASGSAPGPASAAAIAALPKKEVSKDMLGSEGKAECSICMDEVNLGEQVTILPCNHWFHEQCVGAWLSEHDTCPHCRKGISSEPSSPPQTPGRATSAEASHSQRLYPPSPTRNVPGTFYDDHASTSSSDVRHDFHRLHEHRPQNSRHSSHGSHNSRRQSASTILNNSHTSSNDGGGGGGGGGGIADRIRRGLFGSSSSRRQSGGANP</sequence>
<feature type="region of interest" description="Disordered" evidence="9">
    <location>
        <begin position="421"/>
        <end position="550"/>
    </location>
</feature>
<name>A0A6A6WJE6_9PEZI</name>
<comment type="catalytic activity">
    <reaction evidence="1">
        <text>S-ubiquitinyl-[E2 ubiquitin-conjugating enzyme]-L-cysteine + [acceptor protein]-L-lysine = [E2 ubiquitin-conjugating enzyme]-L-cysteine + N(6)-ubiquitinyl-[acceptor protein]-L-lysine.</text>
        <dbReference type="EC" id="2.3.2.27"/>
    </reaction>
</comment>
<dbReference type="Pfam" id="PF13639">
    <property type="entry name" value="zf-RING_2"/>
    <property type="match status" value="1"/>
</dbReference>
<dbReference type="GO" id="GO:0016567">
    <property type="term" value="P:protein ubiquitination"/>
    <property type="evidence" value="ECO:0007669"/>
    <property type="project" value="UniProtKB-ARBA"/>
</dbReference>
<feature type="compositionally biased region" description="Polar residues" evidence="9">
    <location>
        <begin position="163"/>
        <end position="175"/>
    </location>
</feature>
<dbReference type="PANTHER" id="PTHR45931:SF3">
    <property type="entry name" value="RING ZINC FINGER-CONTAINING PROTEIN"/>
    <property type="match status" value="1"/>
</dbReference>
<accession>A0A6A6WJE6</accession>
<evidence type="ECO:0000313" key="12">
    <source>
        <dbReference type="Proteomes" id="UP000799437"/>
    </source>
</evidence>
<evidence type="ECO:0000313" key="11">
    <source>
        <dbReference type="EMBL" id="KAF2762355.1"/>
    </source>
</evidence>
<keyword evidence="12" id="KW-1185">Reference proteome</keyword>
<dbReference type="GO" id="GO:0008270">
    <property type="term" value="F:zinc ion binding"/>
    <property type="evidence" value="ECO:0007669"/>
    <property type="project" value="UniProtKB-KW"/>
</dbReference>
<protein>
    <recommendedName>
        <fullName evidence="2">RING-type E3 ubiquitin transferase</fullName>
        <ecNumber evidence="2">2.3.2.27</ecNumber>
    </recommendedName>
</protein>
<dbReference type="EMBL" id="ML996566">
    <property type="protein sequence ID" value="KAF2762355.1"/>
    <property type="molecule type" value="Genomic_DNA"/>
</dbReference>
<dbReference type="OrthoDB" id="8062037at2759"/>
<evidence type="ECO:0000256" key="3">
    <source>
        <dbReference type="ARBA" id="ARBA00022679"/>
    </source>
</evidence>
<dbReference type="PANTHER" id="PTHR45931">
    <property type="entry name" value="SI:CH211-59O9.10"/>
    <property type="match status" value="1"/>
</dbReference>
<evidence type="ECO:0000256" key="1">
    <source>
        <dbReference type="ARBA" id="ARBA00000900"/>
    </source>
</evidence>
<dbReference type="FunFam" id="3.30.40.10:FF:000127">
    <property type="entry name" value="E3 ubiquitin-protein ligase RNF181"/>
    <property type="match status" value="1"/>
</dbReference>
<evidence type="ECO:0000256" key="8">
    <source>
        <dbReference type="PROSITE-ProRule" id="PRU00175"/>
    </source>
</evidence>
<keyword evidence="3" id="KW-0808">Transferase</keyword>
<dbReference type="CDD" id="cd16454">
    <property type="entry name" value="RING-H2_PA-TM-RING"/>
    <property type="match status" value="1"/>
</dbReference>
<evidence type="ECO:0000256" key="7">
    <source>
        <dbReference type="ARBA" id="ARBA00022833"/>
    </source>
</evidence>
<organism evidence="11 12">
    <name type="scientific">Pseudovirgaria hyperparasitica</name>
    <dbReference type="NCBI Taxonomy" id="470096"/>
    <lineage>
        <taxon>Eukaryota</taxon>
        <taxon>Fungi</taxon>
        <taxon>Dikarya</taxon>
        <taxon>Ascomycota</taxon>
        <taxon>Pezizomycotina</taxon>
        <taxon>Dothideomycetes</taxon>
        <taxon>Dothideomycetes incertae sedis</taxon>
        <taxon>Acrospermales</taxon>
        <taxon>Acrospermaceae</taxon>
        <taxon>Pseudovirgaria</taxon>
    </lineage>
</organism>
<feature type="compositionally biased region" description="Low complexity" evidence="9">
    <location>
        <begin position="534"/>
        <end position="550"/>
    </location>
</feature>
<feature type="region of interest" description="Disordered" evidence="9">
    <location>
        <begin position="66"/>
        <end position="120"/>
    </location>
</feature>
<feature type="compositionally biased region" description="Basic residues" evidence="9">
    <location>
        <begin position="476"/>
        <end position="499"/>
    </location>
</feature>